<evidence type="ECO:0000313" key="2">
    <source>
        <dbReference type="Proteomes" id="UP000589620"/>
    </source>
</evidence>
<accession>A0A852SZV6</accession>
<evidence type="ECO:0000313" key="1">
    <source>
        <dbReference type="EMBL" id="NYD74183.1"/>
    </source>
</evidence>
<dbReference type="EMBL" id="JACCBJ010000001">
    <property type="protein sequence ID" value="NYD74183.1"/>
    <property type="molecule type" value="Genomic_DNA"/>
</dbReference>
<organism evidence="1 2">
    <name type="scientific">Leifsonia soli</name>
    <dbReference type="NCBI Taxonomy" id="582665"/>
    <lineage>
        <taxon>Bacteria</taxon>
        <taxon>Bacillati</taxon>
        <taxon>Actinomycetota</taxon>
        <taxon>Actinomycetes</taxon>
        <taxon>Micrococcales</taxon>
        <taxon>Microbacteriaceae</taxon>
        <taxon>Leifsonia</taxon>
    </lineage>
</organism>
<reference evidence="1 2" key="1">
    <citation type="submission" date="2020-07" db="EMBL/GenBank/DDBJ databases">
        <title>Sequencing the genomes of 1000 actinobacteria strains.</title>
        <authorList>
            <person name="Klenk H.-P."/>
        </authorList>
    </citation>
    <scope>NUCLEOTIDE SEQUENCE [LARGE SCALE GENOMIC DNA]</scope>
    <source>
        <strain evidence="1 2">DSM 23871</strain>
    </source>
</reference>
<name>A0A852SZV6_9MICO</name>
<gene>
    <name evidence="1" type="ORF">BJ963_001702</name>
</gene>
<dbReference type="RefSeq" id="WP_179455983.1">
    <property type="nucleotide sequence ID" value="NZ_BAAAPX010000001.1"/>
</dbReference>
<comment type="caution">
    <text evidence="1">The sequence shown here is derived from an EMBL/GenBank/DDBJ whole genome shotgun (WGS) entry which is preliminary data.</text>
</comment>
<proteinExistence type="predicted"/>
<dbReference type="AlphaFoldDB" id="A0A852SZV6"/>
<sequence length="71" mass="7519">MDIEQLWPTLSEATRAWLIANNGDAVPEPVADEVVAAGGVLTEGSAEDDEDGLYLSDEETDWIEAVANGEG</sequence>
<keyword evidence="2" id="KW-1185">Reference proteome</keyword>
<dbReference type="Proteomes" id="UP000589620">
    <property type="component" value="Unassembled WGS sequence"/>
</dbReference>
<protein>
    <submittedName>
        <fullName evidence="1">Uncharacterized protein</fullName>
    </submittedName>
</protein>